<organism evidence="11 12">
    <name type="scientific">Trifolium subterraneum</name>
    <name type="common">Subterranean clover</name>
    <dbReference type="NCBI Taxonomy" id="3900"/>
    <lineage>
        <taxon>Eukaryota</taxon>
        <taxon>Viridiplantae</taxon>
        <taxon>Streptophyta</taxon>
        <taxon>Embryophyta</taxon>
        <taxon>Tracheophyta</taxon>
        <taxon>Spermatophyta</taxon>
        <taxon>Magnoliopsida</taxon>
        <taxon>eudicotyledons</taxon>
        <taxon>Gunneridae</taxon>
        <taxon>Pentapetalae</taxon>
        <taxon>rosids</taxon>
        <taxon>fabids</taxon>
        <taxon>Fabales</taxon>
        <taxon>Fabaceae</taxon>
        <taxon>Papilionoideae</taxon>
        <taxon>50 kb inversion clade</taxon>
        <taxon>NPAAA clade</taxon>
        <taxon>Hologalegina</taxon>
        <taxon>IRL clade</taxon>
        <taxon>Trifolieae</taxon>
        <taxon>Trifolium</taxon>
    </lineage>
</organism>
<dbReference type="OrthoDB" id="66881at2759"/>
<dbReference type="Pfam" id="PF00743">
    <property type="entry name" value="FMO-like"/>
    <property type="match status" value="1"/>
</dbReference>
<dbReference type="Proteomes" id="UP000242715">
    <property type="component" value="Unassembled WGS sequence"/>
</dbReference>
<evidence type="ECO:0000256" key="3">
    <source>
        <dbReference type="ARBA" id="ARBA00009183"/>
    </source>
</evidence>
<accession>A0A2Z6N2Z8</accession>
<dbReference type="GO" id="GO:0050660">
    <property type="term" value="F:flavin adenine dinucleotide binding"/>
    <property type="evidence" value="ECO:0007669"/>
    <property type="project" value="InterPro"/>
</dbReference>
<dbReference type="InterPro" id="IPR020946">
    <property type="entry name" value="Flavin_mOase-like"/>
</dbReference>
<comment type="catalytic activity">
    <reaction evidence="9">
        <text>indole-3-pyruvate + NADPH + O2 + H(+) = (indol-3-yl)acetate + CO2 + NADP(+) + H2O</text>
        <dbReference type="Rhea" id="RHEA:34331"/>
        <dbReference type="ChEBI" id="CHEBI:15377"/>
        <dbReference type="ChEBI" id="CHEBI:15378"/>
        <dbReference type="ChEBI" id="CHEBI:15379"/>
        <dbReference type="ChEBI" id="CHEBI:16526"/>
        <dbReference type="ChEBI" id="CHEBI:17640"/>
        <dbReference type="ChEBI" id="CHEBI:30854"/>
        <dbReference type="ChEBI" id="CHEBI:57783"/>
        <dbReference type="ChEBI" id="CHEBI:58349"/>
        <dbReference type="EC" id="1.14.13.168"/>
    </reaction>
</comment>
<dbReference type="InterPro" id="IPR036188">
    <property type="entry name" value="FAD/NAD-bd_sf"/>
</dbReference>
<evidence type="ECO:0000256" key="1">
    <source>
        <dbReference type="ARBA" id="ARBA00001974"/>
    </source>
</evidence>
<keyword evidence="7 10" id="KW-0560">Oxidoreductase</keyword>
<evidence type="ECO:0000256" key="9">
    <source>
        <dbReference type="ARBA" id="ARBA00047707"/>
    </source>
</evidence>
<protein>
    <recommendedName>
        <fullName evidence="10">Flavin-containing monooxygenase</fullName>
        <ecNumber evidence="10">1.-.-.-</ecNumber>
    </recommendedName>
</protein>
<keyword evidence="10" id="KW-0503">Monooxygenase</keyword>
<keyword evidence="5 10" id="KW-0274">FAD</keyword>
<dbReference type="GO" id="GO:0004499">
    <property type="term" value="F:N,N-dimethylaniline monooxygenase activity"/>
    <property type="evidence" value="ECO:0007669"/>
    <property type="project" value="InterPro"/>
</dbReference>
<sequence length="596" mass="67166">MDGVWEMQCWLWLGDVVLVSMVLDLACCFGSGWEMLMCCGGRMWHRRCVVSLYLVDLYRVCVDCLKVVCKLRLICLCSHSTGAPSTFDSRSYFFGILMGRSILIRDRKLVSNDISMGRVAVFSGGLESEECLYKNEIRSGPLGGVCFGAGPAGLATSACLNKFSIPNIVLEKDDCHASLWRKRAYDRIKLHLAKEFCNLPHMPLSSDLPKFVPRVDFLRYLDDYVINFKISIRYNRYVNDASFDVNSGKWRVIVKESTLNVEEIYVADYLVVATGENCDAYIPMINGLENFEGEYLHCSKYLNGRSWYDKNVLVVGSGNSGMEIAYDLSTWGANTSMVIRSPVHYFTKEMVYVGMSLLKYISINKVDKLMVAMSKLKYGDMSKYGLVRPKVGPLALKLSGGHTPTIDVGCIKKIKKGKVKVYSAIANIKKGKIIEFEDGKSGEFDVIVFATGYKTNVRKWLKDYKELFNENGMPKTFYPNHWKGGNRIYCAGFAKNGLMGIASDAQKIADDICSFTINARKLPAAAETNAQIKSQQADHLYFSMKKVEELLENVLRPNRFFTKVYDLSTAKNLAVGFKLQRTYFVAKTPSSSFSYK</sequence>
<dbReference type="EMBL" id="DF973750">
    <property type="protein sequence ID" value="GAU39224.1"/>
    <property type="molecule type" value="Genomic_DNA"/>
</dbReference>
<comment type="pathway">
    <text evidence="2">Plant hormone metabolism; auxin biosynthesis.</text>
</comment>
<evidence type="ECO:0000256" key="2">
    <source>
        <dbReference type="ARBA" id="ARBA00004814"/>
    </source>
</evidence>
<dbReference type="PANTHER" id="PTHR43539:SF9">
    <property type="entry name" value="INDOLE-3-PYRUVATE MONOOXYGENASE YUCCA11-RELATED"/>
    <property type="match status" value="1"/>
</dbReference>
<evidence type="ECO:0000256" key="8">
    <source>
        <dbReference type="ARBA" id="ARBA00023070"/>
    </source>
</evidence>
<dbReference type="PANTHER" id="PTHR43539">
    <property type="entry name" value="FLAVIN-BINDING MONOOXYGENASE-LIKE PROTEIN (AFU_ORTHOLOGUE AFUA_4G09220)"/>
    <property type="match status" value="1"/>
</dbReference>
<dbReference type="Gene3D" id="3.50.50.60">
    <property type="entry name" value="FAD/NAD(P)-binding domain"/>
    <property type="match status" value="1"/>
</dbReference>
<keyword evidence="12" id="KW-1185">Reference proteome</keyword>
<comment type="similarity">
    <text evidence="3 10">Belongs to the FMO family.</text>
</comment>
<keyword evidence="4 10" id="KW-0285">Flavoprotein</keyword>
<dbReference type="AlphaFoldDB" id="A0A2Z6N2Z8"/>
<reference evidence="12" key="1">
    <citation type="journal article" date="2017" name="Front. Plant Sci.">
        <title>Climate Clever Clovers: New Paradigm to Reduce the Environmental Footprint of Ruminants by Breeding Low Methanogenic Forages Utilizing Haplotype Variation.</title>
        <authorList>
            <person name="Kaur P."/>
            <person name="Appels R."/>
            <person name="Bayer P.E."/>
            <person name="Keeble-Gagnere G."/>
            <person name="Wang J."/>
            <person name="Hirakawa H."/>
            <person name="Shirasawa K."/>
            <person name="Vercoe P."/>
            <person name="Stefanova K."/>
            <person name="Durmic Z."/>
            <person name="Nichols P."/>
            <person name="Revell C."/>
            <person name="Isobe S.N."/>
            <person name="Edwards D."/>
            <person name="Erskine W."/>
        </authorList>
    </citation>
    <scope>NUCLEOTIDE SEQUENCE [LARGE SCALE GENOMIC DNA]</scope>
    <source>
        <strain evidence="12">cv. Daliak</strain>
    </source>
</reference>
<evidence type="ECO:0000256" key="6">
    <source>
        <dbReference type="ARBA" id="ARBA00022857"/>
    </source>
</evidence>
<dbReference type="GO" id="GO:0009851">
    <property type="term" value="P:auxin biosynthetic process"/>
    <property type="evidence" value="ECO:0007669"/>
    <property type="project" value="UniProtKB-KW"/>
</dbReference>
<dbReference type="SUPFAM" id="SSF51905">
    <property type="entry name" value="FAD/NAD(P)-binding domain"/>
    <property type="match status" value="2"/>
</dbReference>
<gene>
    <name evidence="11" type="ORF">TSUD_396710</name>
</gene>
<proteinExistence type="inferred from homology"/>
<comment type="cofactor">
    <cofactor evidence="1 10">
        <name>FAD</name>
        <dbReference type="ChEBI" id="CHEBI:57692"/>
    </cofactor>
</comment>
<dbReference type="PRINTS" id="PR00469">
    <property type="entry name" value="PNDRDTASEII"/>
</dbReference>
<evidence type="ECO:0000256" key="10">
    <source>
        <dbReference type="RuleBase" id="RU361177"/>
    </source>
</evidence>
<dbReference type="GO" id="GO:0050661">
    <property type="term" value="F:NADP binding"/>
    <property type="evidence" value="ECO:0007669"/>
    <property type="project" value="InterPro"/>
</dbReference>
<evidence type="ECO:0000256" key="5">
    <source>
        <dbReference type="ARBA" id="ARBA00022827"/>
    </source>
</evidence>
<evidence type="ECO:0000313" key="12">
    <source>
        <dbReference type="Proteomes" id="UP000242715"/>
    </source>
</evidence>
<keyword evidence="6" id="KW-0521">NADP</keyword>
<evidence type="ECO:0000313" key="11">
    <source>
        <dbReference type="EMBL" id="GAU39224.1"/>
    </source>
</evidence>
<keyword evidence="8" id="KW-0073">Auxin biosynthesis</keyword>
<dbReference type="GO" id="GO:0103075">
    <property type="term" value="F:indole-3-pyruvate monooxygenase activity"/>
    <property type="evidence" value="ECO:0007669"/>
    <property type="project" value="UniProtKB-EC"/>
</dbReference>
<dbReference type="EC" id="1.-.-.-" evidence="10"/>
<name>A0A2Z6N2Z8_TRISU</name>
<evidence type="ECO:0000256" key="4">
    <source>
        <dbReference type="ARBA" id="ARBA00022630"/>
    </source>
</evidence>
<evidence type="ECO:0000256" key="7">
    <source>
        <dbReference type="ARBA" id="ARBA00023002"/>
    </source>
</evidence>
<dbReference type="InterPro" id="IPR050982">
    <property type="entry name" value="Auxin_biosynth/cation_transpt"/>
</dbReference>